<dbReference type="GO" id="GO:0005975">
    <property type="term" value="P:carbohydrate metabolic process"/>
    <property type="evidence" value="ECO:0007669"/>
    <property type="project" value="UniProtKB-ARBA"/>
</dbReference>
<dbReference type="SUPFAM" id="SSF49899">
    <property type="entry name" value="Concanavalin A-like lectins/glucanases"/>
    <property type="match status" value="1"/>
</dbReference>
<dbReference type="Proteomes" id="UP000199577">
    <property type="component" value="Unassembled WGS sequence"/>
</dbReference>
<proteinExistence type="predicted"/>
<protein>
    <submittedName>
        <fullName evidence="2">Rhamnogalacturonan endolyase</fullName>
    </submittedName>
</protein>
<feature type="domain" description="DUF6250" evidence="1">
    <location>
        <begin position="69"/>
        <end position="225"/>
    </location>
</feature>
<dbReference type="AlphaFoldDB" id="A0A1I1E676"/>
<name>A0A1I1E676_9SPHI</name>
<keyword evidence="2" id="KW-0456">Lyase</keyword>
<dbReference type="GO" id="GO:0004553">
    <property type="term" value="F:hydrolase activity, hydrolyzing O-glycosyl compounds"/>
    <property type="evidence" value="ECO:0007669"/>
    <property type="project" value="UniProtKB-ARBA"/>
</dbReference>
<gene>
    <name evidence="2" type="ORF">SAMN05421747_101239</name>
</gene>
<evidence type="ECO:0000313" key="2">
    <source>
        <dbReference type="EMBL" id="SFB80788.1"/>
    </source>
</evidence>
<sequence length="232" mass="26373">MKPYSSIGLLLSFFTLYCCQPPESGTKNGQRLILEDDFGRGLDTSLWISEIAPEPNSSVYVQDGKLWLDTYGGVTVWLNKPLEGNIAIEYERTVVVDSGANDRLSDLNQFWMATDPSGHELFSRSGIFESYDSLSLYYVGMGGNTNTTTRFRKYEGDGSKPLLYERNDHLLEANRTYHIRTVVKDSVTTFSVDGQVIFSHHDPSPLTRGYFGFRSTWSRQCIDNVRVYQLEE</sequence>
<evidence type="ECO:0000259" key="1">
    <source>
        <dbReference type="Pfam" id="PF19763"/>
    </source>
</evidence>
<dbReference type="EMBL" id="FOLL01000001">
    <property type="protein sequence ID" value="SFB80788.1"/>
    <property type="molecule type" value="Genomic_DNA"/>
</dbReference>
<dbReference type="Gene3D" id="2.60.120.200">
    <property type="match status" value="1"/>
</dbReference>
<accession>A0A1I1E676</accession>
<evidence type="ECO:0000313" key="3">
    <source>
        <dbReference type="Proteomes" id="UP000199577"/>
    </source>
</evidence>
<reference evidence="2 3" key="1">
    <citation type="submission" date="2016-10" db="EMBL/GenBank/DDBJ databases">
        <authorList>
            <person name="de Groot N.N."/>
        </authorList>
    </citation>
    <scope>NUCLEOTIDE SEQUENCE [LARGE SCALE GENOMIC DNA]</scope>
    <source>
        <strain evidence="2 3">DSM 22900</strain>
    </source>
</reference>
<dbReference type="Pfam" id="PF19763">
    <property type="entry name" value="DUF6250"/>
    <property type="match status" value="1"/>
</dbReference>
<dbReference type="RefSeq" id="WP_090970232.1">
    <property type="nucleotide sequence ID" value="NZ_FOLL01000001.1"/>
</dbReference>
<organism evidence="2 3">
    <name type="scientific">Parapedobacter composti</name>
    <dbReference type="NCBI Taxonomy" id="623281"/>
    <lineage>
        <taxon>Bacteria</taxon>
        <taxon>Pseudomonadati</taxon>
        <taxon>Bacteroidota</taxon>
        <taxon>Sphingobacteriia</taxon>
        <taxon>Sphingobacteriales</taxon>
        <taxon>Sphingobacteriaceae</taxon>
        <taxon>Parapedobacter</taxon>
    </lineage>
</organism>
<keyword evidence="3" id="KW-1185">Reference proteome</keyword>
<dbReference type="STRING" id="623281.SAMN05421747_101239"/>
<dbReference type="GO" id="GO:0016829">
    <property type="term" value="F:lyase activity"/>
    <property type="evidence" value="ECO:0007669"/>
    <property type="project" value="UniProtKB-KW"/>
</dbReference>
<dbReference type="OrthoDB" id="262615at2"/>
<dbReference type="InterPro" id="IPR013320">
    <property type="entry name" value="ConA-like_dom_sf"/>
</dbReference>
<dbReference type="InterPro" id="IPR046217">
    <property type="entry name" value="DUF6250"/>
</dbReference>